<reference evidence="1 2" key="1">
    <citation type="submission" date="2016-11" db="EMBL/GenBank/DDBJ databases">
        <authorList>
            <person name="Jaros S."/>
            <person name="Januszkiewicz K."/>
            <person name="Wedrychowicz H."/>
        </authorList>
    </citation>
    <scope>NUCLEOTIDE SEQUENCE [LARGE SCALE GENOMIC DNA]</scope>
    <source>
        <strain evidence="1 2">DSM 27406</strain>
    </source>
</reference>
<protein>
    <submittedName>
        <fullName evidence="1">Uncharacterized protein</fullName>
    </submittedName>
</protein>
<proteinExistence type="predicted"/>
<name>A0A1M7G941_9BACT</name>
<evidence type="ECO:0000313" key="2">
    <source>
        <dbReference type="Proteomes" id="UP000184420"/>
    </source>
</evidence>
<dbReference type="Proteomes" id="UP000184420">
    <property type="component" value="Unassembled WGS sequence"/>
</dbReference>
<dbReference type="EMBL" id="FRBL01000006">
    <property type="protein sequence ID" value="SHM12902.1"/>
    <property type="molecule type" value="Genomic_DNA"/>
</dbReference>
<dbReference type="STRING" id="1419482.SAMN05444266_106459"/>
<keyword evidence="2" id="KW-1185">Reference proteome</keyword>
<organism evidence="1 2">
    <name type="scientific">Chitinophaga jiangningensis</name>
    <dbReference type="NCBI Taxonomy" id="1419482"/>
    <lineage>
        <taxon>Bacteria</taxon>
        <taxon>Pseudomonadati</taxon>
        <taxon>Bacteroidota</taxon>
        <taxon>Chitinophagia</taxon>
        <taxon>Chitinophagales</taxon>
        <taxon>Chitinophagaceae</taxon>
        <taxon>Chitinophaga</taxon>
    </lineage>
</organism>
<gene>
    <name evidence="1" type="ORF">SAMN05444266_106459</name>
</gene>
<accession>A0A1M7G941</accession>
<dbReference type="AlphaFoldDB" id="A0A1M7G941"/>
<evidence type="ECO:0000313" key="1">
    <source>
        <dbReference type="EMBL" id="SHM12902.1"/>
    </source>
</evidence>
<sequence>MKNVKPNGKPTPMPLPRPREEMHVFDQIIWDQRRIRHAIENGIPLSELSDINFFNLQITLSGHECIDDICRSMR</sequence>